<feature type="compositionally biased region" description="Basic and acidic residues" evidence="1">
    <location>
        <begin position="1"/>
        <end position="14"/>
    </location>
</feature>
<dbReference type="InterPro" id="IPR012337">
    <property type="entry name" value="RNaseH-like_sf"/>
</dbReference>
<dbReference type="OrthoDB" id="6382074at2759"/>
<dbReference type="AlphaFoldDB" id="A0A8J4YV73"/>
<feature type="compositionally biased region" description="Polar residues" evidence="1">
    <location>
        <begin position="31"/>
        <end position="49"/>
    </location>
</feature>
<feature type="region of interest" description="Disordered" evidence="1">
    <location>
        <begin position="1"/>
        <end position="52"/>
    </location>
</feature>
<reference evidence="2" key="1">
    <citation type="submission" date="2020-07" db="EMBL/GenBank/DDBJ databases">
        <title>The High-quality genome of the commercially important snow crab, Chionoecetes opilio.</title>
        <authorList>
            <person name="Jeong J.-H."/>
            <person name="Ryu S."/>
        </authorList>
    </citation>
    <scope>NUCLEOTIDE SEQUENCE</scope>
    <source>
        <strain evidence="2">MADBK_172401_WGS</strain>
        <tissue evidence="2">Digestive gland</tissue>
    </source>
</reference>
<dbReference type="PANTHER" id="PTHR47501:SF5">
    <property type="entry name" value="HAT C-TERMINAL DIMERISATION DOMAIN-CONTAINING PROTEIN"/>
    <property type="match status" value="1"/>
</dbReference>
<dbReference type="PANTHER" id="PTHR47501">
    <property type="entry name" value="TRANSPOSASE-RELATED"/>
    <property type="match status" value="1"/>
</dbReference>
<keyword evidence="3" id="KW-1185">Reference proteome</keyword>
<name>A0A8J4YV73_CHIOP</name>
<feature type="compositionally biased region" description="Low complexity" evidence="1">
    <location>
        <begin position="15"/>
        <end position="30"/>
    </location>
</feature>
<sequence length="663" mass="74694">MDKYVKRSDSDRSRSVSGDSSCSSVSYRTSTPAPSASRTHTPQGTSDISLSDVELDSSQLFTQDIEESGTEQEDQRKRQEGTRQLKAMLWHLEKFFVFDSYVRTENDTLEGKSVHTGRARCQQKTCLSKGKAATYTYTTRSKMHSAMLQCVRTAFDGASKRGCPKAREDELPPRGWPPALLGGVLQPEGHSDPRGAEEDLHQITPPPGISSASWRRSFPLVQEDPGQEIDQVSATAKSDLFSMLYDTSYVATTADSWTAHNRAFIGMTCHWIGQDLRRQHGTLACKEIKEKQTNVVLAQASLMSTMSSAWGTRWWPPPRTNGANYVAAFKYFGVGNMPVEEEEEQDPEVVVGQPANLHAQLEEVAPAVVKLPKHYRCGWNSYYDAVQSLMDVLSNPDKMRALNEILSKGGVATFDERDKHILSEYLKVMQPVAESLDSLQSEANAYMGTFMPNLQLMRVQLETLKVDRQALVTALLGKEGSGKGFYGRFADQLKDADFLMATALHPHYTISLVRHFSPDQAADIKDRIVREVKDIVGTKEEEQPEERKERMDKFHLLLSSTPVPEVRRQEEVEETIVKTLEDWKRKMVGHPLSPNLFPTRYRNAWLDLFKRYNTPLPSSAAVERLFSSAGDILRPKRSSLSNINFEQLVFVRGNMHLLGYKEV</sequence>
<proteinExistence type="predicted"/>
<protein>
    <recommendedName>
        <fullName evidence="4">HAT C-terminal dimerisation domain-containing protein</fullName>
    </recommendedName>
</protein>
<evidence type="ECO:0000313" key="3">
    <source>
        <dbReference type="Proteomes" id="UP000770661"/>
    </source>
</evidence>
<dbReference type="Proteomes" id="UP000770661">
    <property type="component" value="Unassembled WGS sequence"/>
</dbReference>
<organism evidence="2 3">
    <name type="scientific">Chionoecetes opilio</name>
    <name type="common">Atlantic snow crab</name>
    <name type="synonym">Cancer opilio</name>
    <dbReference type="NCBI Taxonomy" id="41210"/>
    <lineage>
        <taxon>Eukaryota</taxon>
        <taxon>Metazoa</taxon>
        <taxon>Ecdysozoa</taxon>
        <taxon>Arthropoda</taxon>
        <taxon>Crustacea</taxon>
        <taxon>Multicrustacea</taxon>
        <taxon>Malacostraca</taxon>
        <taxon>Eumalacostraca</taxon>
        <taxon>Eucarida</taxon>
        <taxon>Decapoda</taxon>
        <taxon>Pleocyemata</taxon>
        <taxon>Brachyura</taxon>
        <taxon>Eubrachyura</taxon>
        <taxon>Majoidea</taxon>
        <taxon>Majidae</taxon>
        <taxon>Chionoecetes</taxon>
    </lineage>
</organism>
<gene>
    <name evidence="2" type="ORF">GWK47_033748</name>
</gene>
<accession>A0A8J4YV73</accession>
<evidence type="ECO:0000313" key="2">
    <source>
        <dbReference type="EMBL" id="KAG0727859.1"/>
    </source>
</evidence>
<dbReference type="EMBL" id="JACEEZ010002917">
    <property type="protein sequence ID" value="KAG0727859.1"/>
    <property type="molecule type" value="Genomic_DNA"/>
</dbReference>
<comment type="caution">
    <text evidence="2">The sequence shown here is derived from an EMBL/GenBank/DDBJ whole genome shotgun (WGS) entry which is preliminary data.</text>
</comment>
<evidence type="ECO:0008006" key="4">
    <source>
        <dbReference type="Google" id="ProtNLM"/>
    </source>
</evidence>
<dbReference type="SUPFAM" id="SSF53098">
    <property type="entry name" value="Ribonuclease H-like"/>
    <property type="match status" value="1"/>
</dbReference>
<evidence type="ECO:0000256" key="1">
    <source>
        <dbReference type="SAM" id="MobiDB-lite"/>
    </source>
</evidence>